<dbReference type="InterPro" id="IPR052170">
    <property type="entry name" value="M29_Exopeptidase"/>
</dbReference>
<comment type="caution">
    <text evidence="2">The sequence shown here is derived from an EMBL/GenBank/DDBJ whole genome shotgun (WGS) entry which is preliminary data.</text>
</comment>
<proteinExistence type="predicted"/>
<organism evidence="2 3">
    <name type="scientific">Microbacterium koreense</name>
    <dbReference type="NCBI Taxonomy" id="323761"/>
    <lineage>
        <taxon>Bacteria</taxon>
        <taxon>Bacillati</taxon>
        <taxon>Actinomycetota</taxon>
        <taxon>Actinomycetes</taxon>
        <taxon>Micrococcales</taxon>
        <taxon>Microbacteriaceae</taxon>
        <taxon>Microbacterium</taxon>
    </lineage>
</organism>
<keyword evidence="2" id="KW-0378">Hydrolase</keyword>
<evidence type="ECO:0000313" key="3">
    <source>
        <dbReference type="Proteomes" id="UP001597042"/>
    </source>
</evidence>
<evidence type="ECO:0000313" key="2">
    <source>
        <dbReference type="EMBL" id="MFD0779868.1"/>
    </source>
</evidence>
<keyword evidence="2" id="KW-0645">Protease</keyword>
<dbReference type="GO" id="GO:0004177">
    <property type="term" value="F:aminopeptidase activity"/>
    <property type="evidence" value="ECO:0007669"/>
    <property type="project" value="UniProtKB-KW"/>
</dbReference>
<keyword evidence="2" id="KW-0031">Aminopeptidase</keyword>
<accession>A0ABW2ZMN5</accession>
<dbReference type="Pfam" id="PF26233">
    <property type="entry name" value="NicX"/>
    <property type="match status" value="1"/>
</dbReference>
<dbReference type="RefSeq" id="WP_378751374.1">
    <property type="nucleotide sequence ID" value="NZ_JBHSSV010000005.1"/>
</dbReference>
<keyword evidence="1" id="KW-0479">Metal-binding</keyword>
<dbReference type="SUPFAM" id="SSF144052">
    <property type="entry name" value="Thermophilic metalloprotease-like"/>
    <property type="match status" value="1"/>
</dbReference>
<dbReference type="Proteomes" id="UP001597042">
    <property type="component" value="Unassembled WGS sequence"/>
</dbReference>
<reference evidence="3" key="1">
    <citation type="journal article" date="2019" name="Int. J. Syst. Evol. Microbiol.">
        <title>The Global Catalogue of Microorganisms (GCM) 10K type strain sequencing project: providing services to taxonomists for standard genome sequencing and annotation.</title>
        <authorList>
            <consortium name="The Broad Institute Genomics Platform"/>
            <consortium name="The Broad Institute Genome Sequencing Center for Infectious Disease"/>
            <person name="Wu L."/>
            <person name="Ma J."/>
        </authorList>
    </citation>
    <scope>NUCLEOTIDE SEQUENCE [LARGE SCALE GENOMIC DNA]</scope>
    <source>
        <strain evidence="3">CCUG 50754</strain>
    </source>
</reference>
<sequence>MLSLDTTRSSICLDTCLAVQPGEVVTLLHDPHHADDAAALAAYAASIGASPRLVPVPERHLGEKDVSPEAAAQLRGSDVLVVVFDPEDACQFWHTQGRMDASADGARVGLLFPPAHWDLTADDLRVTEALTDRLGALLDAASDAHLTTVAGTDLRMSLAGREGFSCHSILHEPGATATIPDWGDAEISPLEGTATGRIVYDASIAFIGEVDVPIVVEVVDGAVTTVEGGASAAQLRHIFDTEGPAARNIAELGIGTVPRGEITGHKDDKLFGTVHVAMGHNVSLGGVVDAPVHLDGVLHNPTLVLDGREVLVEGRLAPWLADELSRPELASEPEGSR</sequence>
<dbReference type="EMBL" id="JBHTIM010000001">
    <property type="protein sequence ID" value="MFD0779868.1"/>
    <property type="molecule type" value="Genomic_DNA"/>
</dbReference>
<evidence type="ECO:0000256" key="1">
    <source>
        <dbReference type="ARBA" id="ARBA00022723"/>
    </source>
</evidence>
<dbReference type="PANTHER" id="PTHR34448:SF1">
    <property type="entry name" value="BLL6088 PROTEIN"/>
    <property type="match status" value="1"/>
</dbReference>
<gene>
    <name evidence="2" type="ORF">ACFQZV_00970</name>
</gene>
<protein>
    <submittedName>
        <fullName evidence="2">Aminopeptidase</fullName>
    </submittedName>
</protein>
<dbReference type="InterPro" id="IPR058739">
    <property type="entry name" value="NicX"/>
</dbReference>
<dbReference type="PANTHER" id="PTHR34448">
    <property type="entry name" value="AMINOPEPTIDASE"/>
    <property type="match status" value="1"/>
</dbReference>
<keyword evidence="3" id="KW-1185">Reference proteome</keyword>
<name>A0ABW2ZMN5_9MICO</name>